<evidence type="ECO:0000313" key="9">
    <source>
        <dbReference type="Proteomes" id="UP000006228"/>
    </source>
</evidence>
<dbReference type="SUPFAM" id="SSF55804">
    <property type="entry name" value="Phoshotransferase/anion transport protein"/>
    <property type="match status" value="1"/>
</dbReference>
<evidence type="ECO:0000256" key="2">
    <source>
        <dbReference type="ARBA" id="ARBA00022553"/>
    </source>
</evidence>
<evidence type="ECO:0000256" key="4">
    <source>
        <dbReference type="ARBA" id="ARBA00022679"/>
    </source>
</evidence>
<name>E8M3E4_PHOS4</name>
<dbReference type="CDD" id="cd00211">
    <property type="entry name" value="PTS_IIA_fru"/>
    <property type="match status" value="1"/>
</dbReference>
<gene>
    <name evidence="8" type="ORF">VISI1226_11726</name>
</gene>
<evidence type="ECO:0000313" key="8">
    <source>
        <dbReference type="EMBL" id="EGA71450.1"/>
    </source>
</evidence>
<keyword evidence="6" id="KW-0812">Transmembrane</keyword>
<dbReference type="Pfam" id="PF00359">
    <property type="entry name" value="PTS_EIIA_2"/>
    <property type="match status" value="1"/>
</dbReference>
<dbReference type="NCBIfam" id="TIGR00848">
    <property type="entry name" value="fruA"/>
    <property type="match status" value="1"/>
</dbReference>
<dbReference type="GO" id="GO:0008982">
    <property type="term" value="F:protein-N(PI)-phosphohistidine-sugar phosphotransferase activity"/>
    <property type="evidence" value="ECO:0007669"/>
    <property type="project" value="InterPro"/>
</dbReference>
<dbReference type="RefSeq" id="WP_008074012.1">
    <property type="nucleotide sequence ID" value="NZ_AEVT01000018.1"/>
</dbReference>
<keyword evidence="6" id="KW-0472">Membrane</keyword>
<evidence type="ECO:0000256" key="3">
    <source>
        <dbReference type="ARBA" id="ARBA00022597"/>
    </source>
</evidence>
<accession>E8M3E4</accession>
<dbReference type="Proteomes" id="UP000006228">
    <property type="component" value="Unassembled WGS sequence"/>
</dbReference>
<proteinExistence type="predicted"/>
<evidence type="ECO:0000256" key="5">
    <source>
        <dbReference type="ARBA" id="ARBA00022683"/>
    </source>
</evidence>
<dbReference type="eggNOG" id="COG1762">
    <property type="taxonomic scope" value="Bacteria"/>
</dbReference>
<dbReference type="AlphaFoldDB" id="E8M3E4"/>
<keyword evidence="4" id="KW-0808">Transferase</keyword>
<evidence type="ECO:0000256" key="1">
    <source>
        <dbReference type="ARBA" id="ARBA00022448"/>
    </source>
</evidence>
<feature type="domain" description="PTS EIIA type-2" evidence="7">
    <location>
        <begin position="5"/>
        <end position="151"/>
    </location>
</feature>
<dbReference type="GeneID" id="95567975"/>
<dbReference type="InterPro" id="IPR016152">
    <property type="entry name" value="PTrfase/Anion_transptr"/>
</dbReference>
<dbReference type="OrthoDB" id="95460at2"/>
<keyword evidence="1" id="KW-0813">Transport</keyword>
<comment type="caution">
    <text evidence="8">The sequence shown here is derived from an EMBL/GenBank/DDBJ whole genome shotgun (WGS) entry which is preliminary data.</text>
</comment>
<dbReference type="GO" id="GO:0009401">
    <property type="term" value="P:phosphoenolpyruvate-dependent sugar phosphotransferase system"/>
    <property type="evidence" value="ECO:0007669"/>
    <property type="project" value="UniProtKB-KW"/>
</dbReference>
<keyword evidence="6" id="KW-1133">Transmembrane helix</keyword>
<keyword evidence="3" id="KW-0762">Sugar transport</keyword>
<dbReference type="InterPro" id="IPR004715">
    <property type="entry name" value="PTS_IIA_fruc"/>
</dbReference>
<dbReference type="InterPro" id="IPR051541">
    <property type="entry name" value="PTS_SugarTrans_NitroReg"/>
</dbReference>
<organism evidence="8 9">
    <name type="scientific">Vibrio sinaloensis DSM 21326</name>
    <dbReference type="NCBI Taxonomy" id="945550"/>
    <lineage>
        <taxon>Bacteria</taxon>
        <taxon>Pseudomonadati</taxon>
        <taxon>Pseudomonadota</taxon>
        <taxon>Gammaproteobacteria</taxon>
        <taxon>Vibrionales</taxon>
        <taxon>Vibrionaceae</taxon>
        <taxon>Vibrio</taxon>
        <taxon>Vibrio oreintalis group</taxon>
    </lineage>
</organism>
<reference evidence="8 9" key="1">
    <citation type="journal article" date="2012" name="Int. J. Syst. Evol. Microbiol.">
        <title>Vibrio caribbeanicus sp. nov., isolated from the marine sponge Scleritoderma cyanea.</title>
        <authorList>
            <person name="Hoffmann M."/>
            <person name="Monday S.R."/>
            <person name="Allard M.W."/>
            <person name="Strain E.A."/>
            <person name="Whittaker P."/>
            <person name="Naum M."/>
            <person name="McCarthy P.J."/>
            <person name="Lopez J.V."/>
            <person name="Fischer M."/>
            <person name="Brown E.W."/>
        </authorList>
    </citation>
    <scope>NUCLEOTIDE SEQUENCE [LARGE SCALE GENOMIC DNA]</scope>
    <source>
        <strain evidence="9">DSMZ 21326</strain>
    </source>
</reference>
<dbReference type="Gene3D" id="3.40.930.10">
    <property type="entry name" value="Mannitol-specific EII, Chain A"/>
    <property type="match status" value="1"/>
</dbReference>
<dbReference type="InterPro" id="IPR002178">
    <property type="entry name" value="PTS_EIIA_type-2_dom"/>
</dbReference>
<dbReference type="PROSITE" id="PS51094">
    <property type="entry name" value="PTS_EIIA_TYPE_2"/>
    <property type="match status" value="1"/>
</dbReference>
<dbReference type="PANTHER" id="PTHR47738:SF2">
    <property type="entry name" value="PTS SYSTEM FRUCTOSE-LIKE EIIA COMPONENT"/>
    <property type="match status" value="1"/>
</dbReference>
<evidence type="ECO:0000256" key="6">
    <source>
        <dbReference type="SAM" id="Phobius"/>
    </source>
</evidence>
<evidence type="ECO:0000259" key="7">
    <source>
        <dbReference type="PROSITE" id="PS51094"/>
    </source>
</evidence>
<sequence>MKLANLTSENLIMLDATFDGRFAAINALVDKIDQAGKLTDRDQFLDAVLKREDEGPTALGEYLAVPHGKSPAVKEPVFACAFVKDEMQWKGLDGDEPVTMIFLLAIPPAEAGSTHMEVLTTLTSSLVDDEFREQLQAANSPQQVMALFGAEQETENHAEPVEDDSSSCEELAQDLSRFAYPIVLGAGILISAFLFLLL</sequence>
<dbReference type="PROSITE" id="PS00372">
    <property type="entry name" value="PTS_EIIA_TYPE_2_HIS"/>
    <property type="match status" value="1"/>
</dbReference>
<protein>
    <submittedName>
        <fullName evidence="8">PTS fructose-specific enzyme IIA component-like protein</fullName>
    </submittedName>
</protein>
<dbReference type="PANTHER" id="PTHR47738">
    <property type="entry name" value="PTS SYSTEM FRUCTOSE-LIKE EIIA COMPONENT-RELATED"/>
    <property type="match status" value="1"/>
</dbReference>
<dbReference type="GO" id="GO:0016020">
    <property type="term" value="C:membrane"/>
    <property type="evidence" value="ECO:0007669"/>
    <property type="project" value="InterPro"/>
</dbReference>
<dbReference type="EMBL" id="AEVT01000018">
    <property type="protein sequence ID" value="EGA71450.1"/>
    <property type="molecule type" value="Genomic_DNA"/>
</dbReference>
<keyword evidence="5" id="KW-0598">Phosphotransferase system</keyword>
<keyword evidence="2" id="KW-0597">Phosphoprotein</keyword>
<feature type="transmembrane region" description="Helical" evidence="6">
    <location>
        <begin position="178"/>
        <end position="197"/>
    </location>
</feature>